<dbReference type="RefSeq" id="WP_051786266.1">
    <property type="nucleotide sequence ID" value="NZ_JOKH01000003.1"/>
</dbReference>
<proteinExistence type="inferred from homology"/>
<name>A0A081NFG7_9GAMM</name>
<dbReference type="Gene3D" id="1.10.10.1100">
    <property type="entry name" value="BFD-like [2Fe-2S]-binding domain"/>
    <property type="match status" value="1"/>
</dbReference>
<dbReference type="Gene3D" id="3.40.228.10">
    <property type="entry name" value="Dimethylsulfoxide Reductase, domain 2"/>
    <property type="match status" value="1"/>
</dbReference>
<dbReference type="PROSITE" id="PS00551">
    <property type="entry name" value="MOLYBDOPTERIN_PROK_1"/>
    <property type="match status" value="1"/>
</dbReference>
<evidence type="ECO:0000256" key="7">
    <source>
        <dbReference type="ARBA" id="ARBA00023002"/>
    </source>
</evidence>
<comment type="similarity">
    <text evidence="3">Belongs to the prokaryotic molybdopterin-containing oxidoreductase family. NasA/NapA/NarB subfamily.</text>
</comment>
<dbReference type="CDD" id="cd02791">
    <property type="entry name" value="MopB_CT_Nitrate-R-NapA-like"/>
    <property type="match status" value="1"/>
</dbReference>
<gene>
    <name evidence="12" type="ORF">GZ78_15215</name>
</gene>
<comment type="caution">
    <text evidence="12">The sequence shown here is derived from an EMBL/GenBank/DDBJ whole genome shotgun (WGS) entry which is preliminary data.</text>
</comment>
<keyword evidence="8" id="KW-0408">Iron</keyword>
<dbReference type="AlphaFoldDB" id="A0A081NFG7"/>
<dbReference type="Gene3D" id="2.40.40.20">
    <property type="match status" value="1"/>
</dbReference>
<dbReference type="STRING" id="1137799.GZ78_15215"/>
<dbReference type="InterPro" id="IPR007419">
    <property type="entry name" value="BFD-like_2Fe2S-bd_dom"/>
</dbReference>
<sequence length="901" mass="98710">MAGSINISNEHPKVIHTTCAYCGVGCGIKATVTDKELHLVDIEGRKDHPANLGRLCSKGSALGETVSLENRLLTPFIDEQRVGWDKALDEVANRLKATLDEYGPEAVALYGSGQLLTEDYYVANKLMKGFIGTGNMDTNSRLCMASTVAGQKRAFGSDTVPGSYEDLELADMVVLVGANTAWCHPVLFQRIRAAKEQRPEMKVVVIDPRVTDTCDIADLHLPLKSGTDTALFNKLFSYLQKHNKVDTAYVDQHTQGFEEALKAAEKVGDFSAVAELCGVEKTALKQFCQWFADTDKVVTAWSQGVNQSVAGTDKVNAIVNCHLITGRIGKPGTGPLSLTGQPNAMGGREVGGLANQLAAHMEFANAEDIDRVRRFWNAPNIARSPGKTAVDLFNAMDNGEIKFVWIMGTNPVVSMPDANTVISALKKCPTVVVSDCIEKTDTSEFAHIRLPAAGWSEKDGTVTNSERRISRQRALFDLSGESKPDWWIISRVAEKVGFGEAFDYQSSADIFREHAALSAFENNSQGRVRDFNIGAVASISDAEYEALEPFQWPLIKGHKAAQPHTRLFADGGYFTETGRATVVSTEFKVSYHQPNTDYPLLLNTGRVRDHWHTMTRTALSPRLSQHMDEPFVEVHPDDAEKYGLADQALCRLSTAFDSILIRVTVTPSVGKGNVFMPMHWTRQNSKTGHCGVLVKSAVDPWSKQPGCKHTPASIEAVSLQQQAVLLSRQKQCFDRFDYGTEVKFQQGFRYELAGQSIDTTALDIIGSEKERIDYTDPETGSSRSAWFALGQLQALLIVGETLSDSDRSWLQGAFDKEDIPFSERWRLLAGMPPQGEDTGKVICACFGVGEKTICRAIEEEGFSDPAEVGQSLKAGTNCGSCIPEIRKLISQVEDLAINAAS</sequence>
<evidence type="ECO:0000256" key="5">
    <source>
        <dbReference type="ARBA" id="ARBA00022505"/>
    </source>
</evidence>
<keyword evidence="10" id="KW-0534">Nitrate assimilation</keyword>
<dbReference type="GO" id="GO:0045333">
    <property type="term" value="P:cellular respiration"/>
    <property type="evidence" value="ECO:0007669"/>
    <property type="project" value="UniProtKB-ARBA"/>
</dbReference>
<evidence type="ECO:0000256" key="1">
    <source>
        <dbReference type="ARBA" id="ARBA00001942"/>
    </source>
</evidence>
<dbReference type="CDD" id="cd02754">
    <property type="entry name" value="MopB_Nitrate-R-NapA-like"/>
    <property type="match status" value="1"/>
</dbReference>
<dbReference type="GO" id="GO:0042128">
    <property type="term" value="P:nitrate assimilation"/>
    <property type="evidence" value="ECO:0007669"/>
    <property type="project" value="UniProtKB-KW"/>
</dbReference>
<dbReference type="Pfam" id="PF04324">
    <property type="entry name" value="Fer2_BFD"/>
    <property type="match status" value="1"/>
</dbReference>
<evidence type="ECO:0000256" key="6">
    <source>
        <dbReference type="ARBA" id="ARBA00022723"/>
    </source>
</evidence>
<dbReference type="GO" id="GO:1990204">
    <property type="term" value="C:oxidoreductase complex"/>
    <property type="evidence" value="ECO:0007669"/>
    <property type="project" value="UniProtKB-ARBA"/>
</dbReference>
<evidence type="ECO:0000259" key="11">
    <source>
        <dbReference type="PROSITE" id="PS51669"/>
    </source>
</evidence>
<dbReference type="Pfam" id="PF01568">
    <property type="entry name" value="Molydop_binding"/>
    <property type="match status" value="1"/>
</dbReference>
<dbReference type="EMBL" id="JOKH01000003">
    <property type="protein sequence ID" value="KEQ17190.1"/>
    <property type="molecule type" value="Genomic_DNA"/>
</dbReference>
<dbReference type="SUPFAM" id="SSF53706">
    <property type="entry name" value="Formate dehydrogenase/DMSO reductase, domains 1-3"/>
    <property type="match status" value="1"/>
</dbReference>
<dbReference type="OrthoDB" id="9810782at2"/>
<dbReference type="GO" id="GO:0016491">
    <property type="term" value="F:oxidoreductase activity"/>
    <property type="evidence" value="ECO:0007669"/>
    <property type="project" value="UniProtKB-KW"/>
</dbReference>
<dbReference type="GO" id="GO:0051539">
    <property type="term" value="F:4 iron, 4 sulfur cluster binding"/>
    <property type="evidence" value="ECO:0007669"/>
    <property type="project" value="UniProtKB-KW"/>
</dbReference>
<dbReference type="Proteomes" id="UP000028073">
    <property type="component" value="Unassembled WGS sequence"/>
</dbReference>
<dbReference type="InterPro" id="IPR009010">
    <property type="entry name" value="Asp_de-COase-like_dom_sf"/>
</dbReference>
<dbReference type="Gene3D" id="2.20.25.90">
    <property type="entry name" value="ADC-like domains"/>
    <property type="match status" value="1"/>
</dbReference>
<dbReference type="GO" id="GO:0016020">
    <property type="term" value="C:membrane"/>
    <property type="evidence" value="ECO:0007669"/>
    <property type="project" value="TreeGrafter"/>
</dbReference>
<dbReference type="Pfam" id="PF04879">
    <property type="entry name" value="Molybdop_Fe4S4"/>
    <property type="match status" value="1"/>
</dbReference>
<dbReference type="InterPro" id="IPR027467">
    <property type="entry name" value="MopterinOxRdtase_cofactor_BS"/>
</dbReference>
<dbReference type="Gene3D" id="3.40.50.740">
    <property type="match status" value="1"/>
</dbReference>
<evidence type="ECO:0000256" key="8">
    <source>
        <dbReference type="ARBA" id="ARBA00023004"/>
    </source>
</evidence>
<evidence type="ECO:0000313" key="12">
    <source>
        <dbReference type="EMBL" id="KEQ17190.1"/>
    </source>
</evidence>
<comment type="cofactor">
    <cofactor evidence="2">
        <name>[4Fe-4S] cluster</name>
        <dbReference type="ChEBI" id="CHEBI:49883"/>
    </cofactor>
</comment>
<comment type="cofactor">
    <cofactor evidence="1">
        <name>Mo-bis(molybdopterin guanine dinucleotide)</name>
        <dbReference type="ChEBI" id="CHEBI:60539"/>
    </cofactor>
</comment>
<keyword evidence="13" id="KW-1185">Reference proteome</keyword>
<keyword evidence="7" id="KW-0560">Oxidoreductase</keyword>
<accession>A0A081NFG7</accession>
<dbReference type="Pfam" id="PF00384">
    <property type="entry name" value="Molybdopterin"/>
    <property type="match status" value="1"/>
</dbReference>
<dbReference type="GO" id="GO:0043546">
    <property type="term" value="F:molybdopterin cofactor binding"/>
    <property type="evidence" value="ECO:0007669"/>
    <property type="project" value="InterPro"/>
</dbReference>
<evidence type="ECO:0000313" key="13">
    <source>
        <dbReference type="Proteomes" id="UP000028073"/>
    </source>
</evidence>
<dbReference type="GO" id="GO:0046872">
    <property type="term" value="F:metal ion binding"/>
    <property type="evidence" value="ECO:0007669"/>
    <property type="project" value="UniProtKB-KW"/>
</dbReference>
<dbReference type="InterPro" id="IPR041854">
    <property type="entry name" value="BFD-like_2Fe2S-bd_dom_sf"/>
</dbReference>
<evidence type="ECO:0000256" key="2">
    <source>
        <dbReference type="ARBA" id="ARBA00001966"/>
    </source>
</evidence>
<keyword evidence="9" id="KW-0411">Iron-sulfur</keyword>
<dbReference type="PROSITE" id="PS51669">
    <property type="entry name" value="4FE4S_MOW_BIS_MGD"/>
    <property type="match status" value="1"/>
</dbReference>
<evidence type="ECO:0000256" key="4">
    <source>
        <dbReference type="ARBA" id="ARBA00022485"/>
    </source>
</evidence>
<evidence type="ECO:0000256" key="9">
    <source>
        <dbReference type="ARBA" id="ARBA00023014"/>
    </source>
</evidence>
<dbReference type="eggNOG" id="COG0243">
    <property type="taxonomic scope" value="Bacteria"/>
</dbReference>
<dbReference type="SUPFAM" id="SSF50692">
    <property type="entry name" value="ADC-like"/>
    <property type="match status" value="1"/>
</dbReference>
<dbReference type="InterPro" id="IPR050123">
    <property type="entry name" value="Prok_molybdopt-oxidoreductase"/>
</dbReference>
<dbReference type="InterPro" id="IPR041957">
    <property type="entry name" value="CT_Nitrate-R-NapA-like"/>
</dbReference>
<dbReference type="SMART" id="SM00926">
    <property type="entry name" value="Molybdop_Fe4S4"/>
    <property type="match status" value="1"/>
</dbReference>
<dbReference type="InterPro" id="IPR006657">
    <property type="entry name" value="MoPterin_dinucl-bd_dom"/>
</dbReference>
<keyword evidence="6" id="KW-0479">Metal-binding</keyword>
<keyword evidence="5" id="KW-0500">Molybdenum</keyword>
<dbReference type="PANTHER" id="PTHR43105:SF9">
    <property type="entry name" value="NADPH-FE(3+) OXIDOREDUCTASE SUBUNIT ALPHA"/>
    <property type="match status" value="1"/>
</dbReference>
<evidence type="ECO:0000256" key="10">
    <source>
        <dbReference type="ARBA" id="ARBA00023063"/>
    </source>
</evidence>
<reference evidence="12 13" key="1">
    <citation type="submission" date="2014-06" db="EMBL/GenBank/DDBJ databases">
        <title>Whole Genome Sequences of Three Symbiotic Endozoicomonas Bacteria.</title>
        <authorList>
            <person name="Neave M.J."/>
            <person name="Apprill A."/>
            <person name="Voolstra C.R."/>
        </authorList>
    </citation>
    <scope>NUCLEOTIDE SEQUENCE [LARGE SCALE GENOMIC DNA]</scope>
    <source>
        <strain evidence="12 13">DSM 25634</strain>
    </source>
</reference>
<protein>
    <submittedName>
        <fullName evidence="12">Nitrate reductase</fullName>
    </submittedName>
</protein>
<organism evidence="12 13">
    <name type="scientific">Endozoicomonas numazuensis</name>
    <dbReference type="NCBI Taxonomy" id="1137799"/>
    <lineage>
        <taxon>Bacteria</taxon>
        <taxon>Pseudomonadati</taxon>
        <taxon>Pseudomonadota</taxon>
        <taxon>Gammaproteobacteria</taxon>
        <taxon>Oceanospirillales</taxon>
        <taxon>Endozoicomonadaceae</taxon>
        <taxon>Endozoicomonas</taxon>
    </lineage>
</organism>
<keyword evidence="4" id="KW-0004">4Fe-4S</keyword>
<evidence type="ECO:0000256" key="3">
    <source>
        <dbReference type="ARBA" id="ARBA00008747"/>
    </source>
</evidence>
<feature type="domain" description="4Fe-4S Mo/W bis-MGD-type" evidence="11">
    <location>
        <begin position="12"/>
        <end position="70"/>
    </location>
</feature>
<dbReference type="InterPro" id="IPR006656">
    <property type="entry name" value="Mopterin_OxRdtase"/>
</dbReference>
<dbReference type="InterPro" id="IPR006963">
    <property type="entry name" value="Mopterin_OxRdtase_4Fe-4S_dom"/>
</dbReference>
<dbReference type="PANTHER" id="PTHR43105">
    <property type="entry name" value="RESPIRATORY NITRATE REDUCTASE"/>
    <property type="match status" value="1"/>
</dbReference>